<accession>A0ABS7JRA9</accession>
<evidence type="ECO:0000313" key="2">
    <source>
        <dbReference type="EMBL" id="MBX7500177.1"/>
    </source>
</evidence>
<keyword evidence="3" id="KW-1185">Reference proteome</keyword>
<sequence>MTERYLVAAALIVMLVIVGAIITWGTIRNNRAKSWSGRERAYRRAEERAQDAAGEQP</sequence>
<evidence type="ECO:0000313" key="3">
    <source>
        <dbReference type="Proteomes" id="UP000782554"/>
    </source>
</evidence>
<organism evidence="2 3">
    <name type="scientific">Qipengyuania mesophila</name>
    <dbReference type="NCBI Taxonomy" id="2867246"/>
    <lineage>
        <taxon>Bacteria</taxon>
        <taxon>Pseudomonadati</taxon>
        <taxon>Pseudomonadota</taxon>
        <taxon>Alphaproteobacteria</taxon>
        <taxon>Sphingomonadales</taxon>
        <taxon>Erythrobacteraceae</taxon>
        <taxon>Qipengyuania</taxon>
    </lineage>
</organism>
<feature type="transmembrane region" description="Helical" evidence="1">
    <location>
        <begin position="6"/>
        <end position="27"/>
    </location>
</feature>
<comment type="caution">
    <text evidence="2">The sequence shown here is derived from an EMBL/GenBank/DDBJ whole genome shotgun (WGS) entry which is preliminary data.</text>
</comment>
<name>A0ABS7JRA9_9SPHN</name>
<gene>
    <name evidence="2" type="ORF">K3181_01805</name>
</gene>
<dbReference type="EMBL" id="JAIGNU010000001">
    <property type="protein sequence ID" value="MBX7500177.1"/>
    <property type="molecule type" value="Genomic_DNA"/>
</dbReference>
<dbReference type="Proteomes" id="UP000782554">
    <property type="component" value="Unassembled WGS sequence"/>
</dbReference>
<dbReference type="RefSeq" id="WP_221600249.1">
    <property type="nucleotide sequence ID" value="NZ_JAIGNU010000001.1"/>
</dbReference>
<keyword evidence="1" id="KW-1133">Transmembrane helix</keyword>
<keyword evidence="1" id="KW-0812">Transmembrane</keyword>
<proteinExistence type="predicted"/>
<protein>
    <submittedName>
        <fullName evidence="2">Uncharacterized protein</fullName>
    </submittedName>
</protein>
<evidence type="ECO:0000256" key="1">
    <source>
        <dbReference type="SAM" id="Phobius"/>
    </source>
</evidence>
<keyword evidence="1" id="KW-0472">Membrane</keyword>
<reference evidence="2 3" key="1">
    <citation type="submission" date="2021-08" db="EMBL/GenBank/DDBJ databases">
        <title>Comparative Genomics Analysis of the Genus Qipengyuania Reveals Extensive Genetic Diversity and Metabolic Versatility, Including the Description of Fifteen Novel Species.</title>
        <authorList>
            <person name="Liu Y."/>
        </authorList>
    </citation>
    <scope>NUCLEOTIDE SEQUENCE [LARGE SCALE GENOMIC DNA]</scope>
    <source>
        <strain evidence="2 3">YG27</strain>
    </source>
</reference>